<reference evidence="3" key="2">
    <citation type="submission" date="2023-06" db="EMBL/GenBank/DDBJ databases">
        <authorList>
            <consortium name="Lawrence Berkeley National Laboratory"/>
            <person name="Haridas S."/>
            <person name="Hensen N."/>
            <person name="Bonometti L."/>
            <person name="Westerberg I."/>
            <person name="Brannstrom I.O."/>
            <person name="Guillou S."/>
            <person name="Cros-Aarteil S."/>
            <person name="Calhoun S."/>
            <person name="Kuo A."/>
            <person name="Mondo S."/>
            <person name="Pangilinan J."/>
            <person name="Riley R."/>
            <person name="Labutti K."/>
            <person name="Andreopoulos B."/>
            <person name="Lipzen A."/>
            <person name="Chen C."/>
            <person name="Yanf M."/>
            <person name="Daum C."/>
            <person name="Ng V."/>
            <person name="Clum A."/>
            <person name="Steindorff A."/>
            <person name="Ohm R."/>
            <person name="Martin F."/>
            <person name="Silar P."/>
            <person name="Natvig D."/>
            <person name="Lalanne C."/>
            <person name="Gautier V."/>
            <person name="Ament-Velasquez S.L."/>
            <person name="Kruys A."/>
            <person name="Hutchinson M.I."/>
            <person name="Powell A.J."/>
            <person name="Barry K."/>
            <person name="Miller A.N."/>
            <person name="Grigoriev I.V."/>
            <person name="Debuchy R."/>
            <person name="Gladieux P."/>
            <person name="Thoren M.H."/>
            <person name="Johannesson H."/>
        </authorList>
    </citation>
    <scope>NUCLEOTIDE SEQUENCE</scope>
    <source>
        <strain evidence="3">SMH4131-1</strain>
    </source>
</reference>
<feature type="region of interest" description="Disordered" evidence="1">
    <location>
        <begin position="62"/>
        <end position="81"/>
    </location>
</feature>
<dbReference type="EMBL" id="JAUEPO010000004">
    <property type="protein sequence ID" value="KAK3324711.1"/>
    <property type="molecule type" value="Genomic_DNA"/>
</dbReference>
<protein>
    <submittedName>
        <fullName evidence="3">Uncharacterized protein</fullName>
    </submittedName>
</protein>
<gene>
    <name evidence="3" type="ORF">B0T19DRAFT_237039</name>
</gene>
<keyword evidence="4" id="KW-1185">Reference proteome</keyword>
<proteinExistence type="predicted"/>
<accession>A0AAE0II13</accession>
<dbReference type="Proteomes" id="UP001286456">
    <property type="component" value="Unassembled WGS sequence"/>
</dbReference>
<keyword evidence="2" id="KW-0812">Transmembrane</keyword>
<keyword evidence="2" id="KW-1133">Transmembrane helix</keyword>
<evidence type="ECO:0000256" key="1">
    <source>
        <dbReference type="SAM" id="MobiDB-lite"/>
    </source>
</evidence>
<sequence length="95" mass="11304">MYNDHFWYSFFFFLIFLLSSFFRFFPFSESQHTHAFCPSSQAAGSFEMILYRKEGREGHWKRWGWDRGTGGGGQKKRREKKKVEFNCLRDGDGGP</sequence>
<feature type="transmembrane region" description="Helical" evidence="2">
    <location>
        <begin position="6"/>
        <end position="25"/>
    </location>
</feature>
<comment type="caution">
    <text evidence="3">The sequence shown here is derived from an EMBL/GenBank/DDBJ whole genome shotgun (WGS) entry which is preliminary data.</text>
</comment>
<evidence type="ECO:0000256" key="2">
    <source>
        <dbReference type="SAM" id="Phobius"/>
    </source>
</evidence>
<organism evidence="3 4">
    <name type="scientific">Cercophora scortea</name>
    <dbReference type="NCBI Taxonomy" id="314031"/>
    <lineage>
        <taxon>Eukaryota</taxon>
        <taxon>Fungi</taxon>
        <taxon>Dikarya</taxon>
        <taxon>Ascomycota</taxon>
        <taxon>Pezizomycotina</taxon>
        <taxon>Sordariomycetes</taxon>
        <taxon>Sordariomycetidae</taxon>
        <taxon>Sordariales</taxon>
        <taxon>Lasiosphaeriaceae</taxon>
        <taxon>Cercophora</taxon>
    </lineage>
</organism>
<evidence type="ECO:0000313" key="3">
    <source>
        <dbReference type="EMBL" id="KAK3324711.1"/>
    </source>
</evidence>
<name>A0AAE0II13_9PEZI</name>
<evidence type="ECO:0000313" key="4">
    <source>
        <dbReference type="Proteomes" id="UP001286456"/>
    </source>
</evidence>
<reference evidence="3" key="1">
    <citation type="journal article" date="2023" name="Mol. Phylogenet. Evol.">
        <title>Genome-scale phylogeny and comparative genomics of the fungal order Sordariales.</title>
        <authorList>
            <person name="Hensen N."/>
            <person name="Bonometti L."/>
            <person name="Westerberg I."/>
            <person name="Brannstrom I.O."/>
            <person name="Guillou S."/>
            <person name="Cros-Aarteil S."/>
            <person name="Calhoun S."/>
            <person name="Haridas S."/>
            <person name="Kuo A."/>
            <person name="Mondo S."/>
            <person name="Pangilinan J."/>
            <person name="Riley R."/>
            <person name="LaButti K."/>
            <person name="Andreopoulos B."/>
            <person name="Lipzen A."/>
            <person name="Chen C."/>
            <person name="Yan M."/>
            <person name="Daum C."/>
            <person name="Ng V."/>
            <person name="Clum A."/>
            <person name="Steindorff A."/>
            <person name="Ohm R.A."/>
            <person name="Martin F."/>
            <person name="Silar P."/>
            <person name="Natvig D.O."/>
            <person name="Lalanne C."/>
            <person name="Gautier V."/>
            <person name="Ament-Velasquez S.L."/>
            <person name="Kruys A."/>
            <person name="Hutchinson M.I."/>
            <person name="Powell A.J."/>
            <person name="Barry K."/>
            <person name="Miller A.N."/>
            <person name="Grigoriev I.V."/>
            <person name="Debuchy R."/>
            <person name="Gladieux P."/>
            <person name="Hiltunen Thoren M."/>
            <person name="Johannesson H."/>
        </authorList>
    </citation>
    <scope>NUCLEOTIDE SEQUENCE</scope>
    <source>
        <strain evidence="3">SMH4131-1</strain>
    </source>
</reference>
<keyword evidence="2" id="KW-0472">Membrane</keyword>
<dbReference type="AlphaFoldDB" id="A0AAE0II13"/>